<feature type="region of interest" description="Disordered" evidence="1">
    <location>
        <begin position="16"/>
        <end position="56"/>
    </location>
</feature>
<name>A0ABU2LDM1_9ACTN</name>
<dbReference type="EMBL" id="JAVREN010000043">
    <property type="protein sequence ID" value="MDT0309670.1"/>
    <property type="molecule type" value="Genomic_DNA"/>
</dbReference>
<dbReference type="RefSeq" id="WP_311632632.1">
    <property type="nucleotide sequence ID" value="NZ_JAVREN010000043.1"/>
</dbReference>
<evidence type="ECO:0008006" key="4">
    <source>
        <dbReference type="Google" id="ProtNLM"/>
    </source>
</evidence>
<sequence length="56" mass="6298">MERQIEELAVLAKELRRETTEVTTAPPAGGAKERRSARLAQKQRHKRDRRGAADAS</sequence>
<gene>
    <name evidence="2" type="ORF">RM780_22315</name>
</gene>
<reference evidence="3" key="1">
    <citation type="submission" date="2023-07" db="EMBL/GenBank/DDBJ databases">
        <title>30 novel species of actinomycetes from the DSMZ collection.</title>
        <authorList>
            <person name="Nouioui I."/>
        </authorList>
    </citation>
    <scope>NUCLEOTIDE SEQUENCE [LARGE SCALE GENOMIC DNA]</scope>
    <source>
        <strain evidence="3">DSM 44917</strain>
    </source>
</reference>
<evidence type="ECO:0000313" key="3">
    <source>
        <dbReference type="Proteomes" id="UP001183388"/>
    </source>
</evidence>
<accession>A0ABU2LDM1</accession>
<dbReference type="Proteomes" id="UP001183388">
    <property type="component" value="Unassembled WGS sequence"/>
</dbReference>
<protein>
    <recommendedName>
        <fullName evidence="4">Transposase</fullName>
    </recommendedName>
</protein>
<evidence type="ECO:0000313" key="2">
    <source>
        <dbReference type="EMBL" id="MDT0309670.1"/>
    </source>
</evidence>
<organism evidence="2 3">
    <name type="scientific">Streptomyces boetiae</name>
    <dbReference type="NCBI Taxonomy" id="3075541"/>
    <lineage>
        <taxon>Bacteria</taxon>
        <taxon>Bacillati</taxon>
        <taxon>Actinomycetota</taxon>
        <taxon>Actinomycetes</taxon>
        <taxon>Kitasatosporales</taxon>
        <taxon>Streptomycetaceae</taxon>
        <taxon>Streptomyces</taxon>
    </lineage>
</organism>
<keyword evidence="3" id="KW-1185">Reference proteome</keyword>
<feature type="compositionally biased region" description="Basic residues" evidence="1">
    <location>
        <begin position="37"/>
        <end position="49"/>
    </location>
</feature>
<proteinExistence type="predicted"/>
<evidence type="ECO:0000256" key="1">
    <source>
        <dbReference type="SAM" id="MobiDB-lite"/>
    </source>
</evidence>
<comment type="caution">
    <text evidence="2">The sequence shown here is derived from an EMBL/GenBank/DDBJ whole genome shotgun (WGS) entry which is preliminary data.</text>
</comment>